<dbReference type="GO" id="GO:0003677">
    <property type="term" value="F:DNA binding"/>
    <property type="evidence" value="ECO:0007669"/>
    <property type="project" value="InterPro"/>
</dbReference>
<dbReference type="InterPro" id="IPR005471">
    <property type="entry name" value="Tscrpt_reg_IclR_N"/>
</dbReference>
<dbReference type="InterPro" id="IPR036388">
    <property type="entry name" value="WH-like_DNA-bd_sf"/>
</dbReference>
<feature type="domain" description="HTH iclR-type" evidence="1">
    <location>
        <begin position="6"/>
        <end position="69"/>
    </location>
</feature>
<accession>A0AA42N338</accession>
<dbReference type="GO" id="GO:0045892">
    <property type="term" value="P:negative regulation of DNA-templated transcription"/>
    <property type="evidence" value="ECO:0007669"/>
    <property type="project" value="TreeGrafter"/>
</dbReference>
<dbReference type="AlphaFoldDB" id="A0AA42N338"/>
<evidence type="ECO:0000259" key="1">
    <source>
        <dbReference type="PROSITE" id="PS51077"/>
    </source>
</evidence>
<sequence length="100" mass="10931">MATKPTASALKVFSVLDVLLRHFANGLSNTELAKATGLSESFITRAVVTLEEAGYAERIPGSERIRPSHRFAQHAVAIMRSLDAARARIDESQSRLTTHI</sequence>
<dbReference type="Pfam" id="PF09339">
    <property type="entry name" value="HTH_IclR"/>
    <property type="match status" value="1"/>
</dbReference>
<evidence type="ECO:0000313" key="3">
    <source>
        <dbReference type="Proteomes" id="UP001158730"/>
    </source>
</evidence>
<dbReference type="PANTHER" id="PTHR30136:SF35">
    <property type="entry name" value="HTH-TYPE TRANSCRIPTIONAL REGULATOR RV1719"/>
    <property type="match status" value="1"/>
</dbReference>
<proteinExistence type="predicted"/>
<protein>
    <submittedName>
        <fullName evidence="2">Helix-turn-helix domain-containing protein</fullName>
    </submittedName>
</protein>
<dbReference type="PANTHER" id="PTHR30136">
    <property type="entry name" value="HELIX-TURN-HELIX TRANSCRIPTIONAL REGULATOR, ICLR FAMILY"/>
    <property type="match status" value="1"/>
</dbReference>
<dbReference type="InterPro" id="IPR036390">
    <property type="entry name" value="WH_DNA-bd_sf"/>
</dbReference>
<dbReference type="Proteomes" id="UP001158730">
    <property type="component" value="Unassembled WGS sequence"/>
</dbReference>
<dbReference type="InterPro" id="IPR050707">
    <property type="entry name" value="HTH_MetabolicPath_Reg"/>
</dbReference>
<dbReference type="RefSeq" id="WP_280054201.1">
    <property type="nucleotide sequence ID" value="NZ_JAOBYN010000010.1"/>
</dbReference>
<dbReference type="SUPFAM" id="SSF46785">
    <property type="entry name" value="Winged helix' DNA-binding domain"/>
    <property type="match status" value="1"/>
</dbReference>
<dbReference type="EMBL" id="JAOBYN010000010">
    <property type="protein sequence ID" value="MDH1055624.1"/>
    <property type="molecule type" value="Genomic_DNA"/>
</dbReference>
<comment type="caution">
    <text evidence="2">The sequence shown here is derived from an EMBL/GenBank/DDBJ whole genome shotgun (WGS) entry which is preliminary data.</text>
</comment>
<gene>
    <name evidence="2" type="ORF">N5C05_12730</name>
</gene>
<dbReference type="PROSITE" id="PS51077">
    <property type="entry name" value="HTH_ICLR"/>
    <property type="match status" value="1"/>
</dbReference>
<name>A0AA42N338_AQUAC</name>
<organism evidence="2 3">
    <name type="scientific">Aquipseudomonas alcaligenes</name>
    <name type="common">Pseudomonas alcaligenes</name>
    <dbReference type="NCBI Taxonomy" id="43263"/>
    <lineage>
        <taxon>Bacteria</taxon>
        <taxon>Pseudomonadati</taxon>
        <taxon>Pseudomonadota</taxon>
        <taxon>Gammaproteobacteria</taxon>
        <taxon>Pseudomonadales</taxon>
        <taxon>Pseudomonadaceae</taxon>
        <taxon>Aquipseudomonas</taxon>
    </lineage>
</organism>
<dbReference type="Gene3D" id="1.10.10.10">
    <property type="entry name" value="Winged helix-like DNA-binding domain superfamily/Winged helix DNA-binding domain"/>
    <property type="match status" value="1"/>
</dbReference>
<dbReference type="GO" id="GO:0003700">
    <property type="term" value="F:DNA-binding transcription factor activity"/>
    <property type="evidence" value="ECO:0007669"/>
    <property type="project" value="TreeGrafter"/>
</dbReference>
<reference evidence="2" key="1">
    <citation type="submission" date="2022-09" db="EMBL/GenBank/DDBJ databases">
        <title>Intensive care unit water sources are persistently colonized with multi-drug resistant bacteria and are the site of extensive horizontal gene transfer of antibiotic resistance genes.</title>
        <authorList>
            <person name="Diorio-Toth L."/>
        </authorList>
    </citation>
    <scope>NUCLEOTIDE SEQUENCE</scope>
    <source>
        <strain evidence="2">GD03990</strain>
    </source>
</reference>
<evidence type="ECO:0000313" key="2">
    <source>
        <dbReference type="EMBL" id="MDH1055624.1"/>
    </source>
</evidence>